<dbReference type="OrthoDB" id="1000646at2759"/>
<dbReference type="AlphaFoldDB" id="A0A6G1CCH4"/>
<evidence type="ECO:0000313" key="3">
    <source>
        <dbReference type="Proteomes" id="UP000479710"/>
    </source>
</evidence>
<feature type="compositionally biased region" description="Polar residues" evidence="1">
    <location>
        <begin position="12"/>
        <end position="31"/>
    </location>
</feature>
<dbReference type="EMBL" id="SPHZ02000010">
    <property type="protein sequence ID" value="KAF0897343.1"/>
    <property type="molecule type" value="Genomic_DNA"/>
</dbReference>
<reference evidence="2 3" key="1">
    <citation type="submission" date="2019-11" db="EMBL/GenBank/DDBJ databases">
        <title>Whole genome sequence of Oryza granulata.</title>
        <authorList>
            <person name="Li W."/>
        </authorList>
    </citation>
    <scope>NUCLEOTIDE SEQUENCE [LARGE SCALE GENOMIC DNA]</scope>
    <source>
        <strain evidence="3">cv. Menghai</strain>
        <tissue evidence="2">Leaf</tissue>
    </source>
</reference>
<feature type="region of interest" description="Disordered" evidence="1">
    <location>
        <begin position="1"/>
        <end position="86"/>
    </location>
</feature>
<organism evidence="2 3">
    <name type="scientific">Oryza meyeriana var. granulata</name>
    <dbReference type="NCBI Taxonomy" id="110450"/>
    <lineage>
        <taxon>Eukaryota</taxon>
        <taxon>Viridiplantae</taxon>
        <taxon>Streptophyta</taxon>
        <taxon>Embryophyta</taxon>
        <taxon>Tracheophyta</taxon>
        <taxon>Spermatophyta</taxon>
        <taxon>Magnoliopsida</taxon>
        <taxon>Liliopsida</taxon>
        <taxon>Poales</taxon>
        <taxon>Poaceae</taxon>
        <taxon>BOP clade</taxon>
        <taxon>Oryzoideae</taxon>
        <taxon>Oryzeae</taxon>
        <taxon>Oryzinae</taxon>
        <taxon>Oryza</taxon>
        <taxon>Oryza meyeriana</taxon>
    </lineage>
</organism>
<evidence type="ECO:0000313" key="2">
    <source>
        <dbReference type="EMBL" id="KAF0897343.1"/>
    </source>
</evidence>
<comment type="caution">
    <text evidence="2">The sequence shown here is derived from an EMBL/GenBank/DDBJ whole genome shotgun (WGS) entry which is preliminary data.</text>
</comment>
<gene>
    <name evidence="2" type="ORF">E2562_036339</name>
</gene>
<evidence type="ECO:0000256" key="1">
    <source>
        <dbReference type="SAM" id="MobiDB-lite"/>
    </source>
</evidence>
<dbReference type="Proteomes" id="UP000479710">
    <property type="component" value="Unassembled WGS sequence"/>
</dbReference>
<protein>
    <submittedName>
        <fullName evidence="2">Uncharacterized protein</fullName>
    </submittedName>
</protein>
<name>A0A6G1CCH4_9ORYZ</name>
<feature type="compositionally biased region" description="Polar residues" evidence="1">
    <location>
        <begin position="45"/>
        <end position="64"/>
    </location>
</feature>
<sequence length="154" mass="16223">MEYDDDLAAFGTGSQADSLPSSVHSSGSNFQGDLMASPTRAGDSEANQASPARSFTSSIGSSAPDTAAHKGSQGSPVNEPGCSMSSVPAADVLARPRTRLQIGISMPILLTNGTIRYSLFCSTREPTCVQEAMGDERWKKAMDDEYLALIKNNT</sequence>
<accession>A0A6G1CCH4</accession>
<keyword evidence="3" id="KW-1185">Reference proteome</keyword>
<proteinExistence type="predicted"/>